<dbReference type="AlphaFoldDB" id="A0A165HLM3"/>
<proteinExistence type="predicted"/>
<gene>
    <name evidence="2" type="ORF">L228DRAFT_246542</name>
</gene>
<feature type="signal peptide" evidence="1">
    <location>
        <begin position="1"/>
        <end position="18"/>
    </location>
</feature>
<dbReference type="GeneID" id="28897578"/>
<dbReference type="OrthoDB" id="5138463at2759"/>
<sequence>MRLLAVVTLLLLSSLGYGLTCENAADPDHDIGNYCACSDGTCHFRSPRTGCNPPSVRVPCP</sequence>
<evidence type="ECO:0000256" key="1">
    <source>
        <dbReference type="SAM" id="SignalP"/>
    </source>
</evidence>
<name>A0A165HLM3_XYLHT</name>
<keyword evidence="3" id="KW-1185">Reference proteome</keyword>
<dbReference type="Proteomes" id="UP000076632">
    <property type="component" value="Unassembled WGS sequence"/>
</dbReference>
<accession>A0A165HLM3</accession>
<protein>
    <submittedName>
        <fullName evidence="2">Uncharacterized protein</fullName>
    </submittedName>
</protein>
<dbReference type="InParanoid" id="A0A165HLM3"/>
<evidence type="ECO:0000313" key="3">
    <source>
        <dbReference type="Proteomes" id="UP000076632"/>
    </source>
</evidence>
<feature type="chain" id="PRO_5007858773" evidence="1">
    <location>
        <begin position="19"/>
        <end position="61"/>
    </location>
</feature>
<dbReference type="EMBL" id="KV407457">
    <property type="protein sequence ID" value="KZF23702.1"/>
    <property type="molecule type" value="Genomic_DNA"/>
</dbReference>
<keyword evidence="1" id="KW-0732">Signal</keyword>
<organism evidence="2 3">
    <name type="scientific">Xylona heveae (strain CBS 132557 / TC161)</name>
    <dbReference type="NCBI Taxonomy" id="1328760"/>
    <lineage>
        <taxon>Eukaryota</taxon>
        <taxon>Fungi</taxon>
        <taxon>Dikarya</taxon>
        <taxon>Ascomycota</taxon>
        <taxon>Pezizomycotina</taxon>
        <taxon>Xylonomycetes</taxon>
        <taxon>Xylonales</taxon>
        <taxon>Xylonaceae</taxon>
        <taxon>Xylona</taxon>
    </lineage>
</organism>
<reference evidence="2 3" key="1">
    <citation type="journal article" date="2016" name="Fungal Biol.">
        <title>The genome of Xylona heveae provides a window into fungal endophytism.</title>
        <authorList>
            <person name="Gazis R."/>
            <person name="Kuo A."/>
            <person name="Riley R."/>
            <person name="LaButti K."/>
            <person name="Lipzen A."/>
            <person name="Lin J."/>
            <person name="Amirebrahimi M."/>
            <person name="Hesse C.N."/>
            <person name="Spatafora J.W."/>
            <person name="Henrissat B."/>
            <person name="Hainaut M."/>
            <person name="Grigoriev I.V."/>
            <person name="Hibbett D.S."/>
        </authorList>
    </citation>
    <scope>NUCLEOTIDE SEQUENCE [LARGE SCALE GENOMIC DNA]</scope>
    <source>
        <strain evidence="2 3">TC161</strain>
    </source>
</reference>
<dbReference type="RefSeq" id="XP_018189257.1">
    <property type="nucleotide sequence ID" value="XM_018332441.1"/>
</dbReference>
<evidence type="ECO:0000313" key="2">
    <source>
        <dbReference type="EMBL" id="KZF23702.1"/>
    </source>
</evidence>